<dbReference type="PATRIC" id="fig|251221.4.peg.61"/>
<dbReference type="AlphaFoldDB" id="Q7NPJ7"/>
<dbReference type="InterPro" id="IPR002105">
    <property type="entry name" value="Dockerin_1_rpt"/>
</dbReference>
<dbReference type="Proteomes" id="UP000000557">
    <property type="component" value="Chromosome"/>
</dbReference>
<dbReference type="InterPro" id="IPR016134">
    <property type="entry name" value="Dockerin_dom"/>
</dbReference>
<dbReference type="EnsemblBacteria" id="BAC87999">
    <property type="protein sequence ID" value="BAC87999"/>
    <property type="gene ID" value="BAC87999"/>
</dbReference>
<dbReference type="InterPro" id="IPR008969">
    <property type="entry name" value="CarboxyPept-like_regulatory"/>
</dbReference>
<dbReference type="eggNOG" id="ENOG5033UJH">
    <property type="taxonomic scope" value="Bacteria"/>
</dbReference>
<dbReference type="Pfam" id="PF00404">
    <property type="entry name" value="Dockerin_1"/>
    <property type="match status" value="1"/>
</dbReference>
<dbReference type="SUPFAM" id="SSF63446">
    <property type="entry name" value="Type I dockerin domain"/>
    <property type="match status" value="1"/>
</dbReference>
<dbReference type="OrthoDB" id="1736584at2"/>
<dbReference type="EMBL" id="BA000045">
    <property type="protein sequence ID" value="BAC87999.1"/>
    <property type="molecule type" value="Genomic_DNA"/>
</dbReference>
<evidence type="ECO:0000256" key="1">
    <source>
        <dbReference type="SAM" id="SignalP"/>
    </source>
</evidence>
<dbReference type="GO" id="GO:0004553">
    <property type="term" value="F:hydrolase activity, hydrolyzing O-glycosyl compounds"/>
    <property type="evidence" value="ECO:0007669"/>
    <property type="project" value="InterPro"/>
</dbReference>
<dbReference type="CDD" id="cd14256">
    <property type="entry name" value="Dockerin_I"/>
    <property type="match status" value="1"/>
</dbReference>
<dbReference type="PROSITE" id="PS51766">
    <property type="entry name" value="DOCKERIN"/>
    <property type="match status" value="1"/>
</dbReference>
<dbReference type="STRING" id="251221.gene:10757527"/>
<proteinExistence type="predicted"/>
<evidence type="ECO:0000313" key="4">
    <source>
        <dbReference type="Proteomes" id="UP000000557"/>
    </source>
</evidence>
<dbReference type="Pfam" id="PF13715">
    <property type="entry name" value="CarbopepD_reg_2"/>
    <property type="match status" value="1"/>
</dbReference>
<dbReference type="Gene3D" id="1.10.1330.10">
    <property type="entry name" value="Dockerin domain"/>
    <property type="match status" value="1"/>
</dbReference>
<dbReference type="Gene3D" id="2.60.40.1120">
    <property type="entry name" value="Carboxypeptidase-like, regulatory domain"/>
    <property type="match status" value="1"/>
</dbReference>
<feature type="domain" description="Dockerin" evidence="2">
    <location>
        <begin position="24"/>
        <end position="93"/>
    </location>
</feature>
<gene>
    <name evidence="3" type="ordered locus">glr0058</name>
</gene>
<evidence type="ECO:0000313" key="3">
    <source>
        <dbReference type="EMBL" id="BAC87999.1"/>
    </source>
</evidence>
<evidence type="ECO:0000259" key="2">
    <source>
        <dbReference type="PROSITE" id="PS51766"/>
    </source>
</evidence>
<keyword evidence="4" id="KW-1185">Reference proteome</keyword>
<dbReference type="PhylomeDB" id="Q7NPJ7"/>
<keyword evidence="1" id="KW-0732">Signal</keyword>
<dbReference type="GO" id="GO:0000272">
    <property type="term" value="P:polysaccharide catabolic process"/>
    <property type="evidence" value="ECO:0007669"/>
    <property type="project" value="InterPro"/>
</dbReference>
<dbReference type="SUPFAM" id="SSF49464">
    <property type="entry name" value="Carboxypeptidase regulatory domain-like"/>
    <property type="match status" value="1"/>
</dbReference>
<reference evidence="3 4" key="2">
    <citation type="journal article" date="2003" name="DNA Res.">
        <title>Complete genome structure of Gloeobacter violaceus PCC 7421, a cyanobacterium that lacks thylakoids (supplement).</title>
        <authorList>
            <person name="Nakamura Y."/>
            <person name="Kaneko T."/>
            <person name="Sato S."/>
            <person name="Mimuro M."/>
            <person name="Miyashita H."/>
            <person name="Tsuchiya T."/>
            <person name="Sasamoto S."/>
            <person name="Watanabe A."/>
            <person name="Kawashima K."/>
            <person name="Kishida Y."/>
            <person name="Kiyokawa C."/>
            <person name="Kohara M."/>
            <person name="Matsumoto M."/>
            <person name="Matsuno A."/>
            <person name="Nakazaki N."/>
            <person name="Shimpo S."/>
            <person name="Takeuchi C."/>
            <person name="Yamada M."/>
            <person name="Tabata S."/>
        </authorList>
    </citation>
    <scope>NUCLEOTIDE SEQUENCE [LARGE SCALE GENOMIC DNA]</scope>
    <source>
        <strain evidence="4">ATCC 29082 / PCC 7421</strain>
    </source>
</reference>
<reference evidence="3 4" key="1">
    <citation type="journal article" date="2003" name="DNA Res.">
        <title>Complete genome structure of Gloeobacter violaceus PCC 7421, a cyanobacterium that lacks thylakoids.</title>
        <authorList>
            <person name="Nakamura Y."/>
            <person name="Kaneko T."/>
            <person name="Sato S."/>
            <person name="Mimuro M."/>
            <person name="Miyashita H."/>
            <person name="Tsuchiya T."/>
            <person name="Sasamoto S."/>
            <person name="Watanabe A."/>
            <person name="Kawashima K."/>
            <person name="Kishida Y."/>
            <person name="Kiyokawa C."/>
            <person name="Kohara M."/>
            <person name="Matsumoto M."/>
            <person name="Matsuno A."/>
            <person name="Nakazaki N."/>
            <person name="Shimpo S."/>
            <person name="Takeuchi C."/>
            <person name="Yamada M."/>
            <person name="Tabata S."/>
        </authorList>
    </citation>
    <scope>NUCLEOTIDE SEQUENCE [LARGE SCALE GENOMIC DNA]</scope>
    <source>
        <strain evidence="4">ATCC 29082 / PCC 7421</strain>
    </source>
</reference>
<accession>Q7NPJ7</accession>
<dbReference type="KEGG" id="gvi:glr0058"/>
<name>Q7NPJ7_GLOVI</name>
<dbReference type="HOGENOM" id="CLU_762399_0_0_3"/>
<dbReference type="InterPro" id="IPR036439">
    <property type="entry name" value="Dockerin_dom_sf"/>
</dbReference>
<protein>
    <submittedName>
        <fullName evidence="3">Glr0058 protein</fullName>
    </submittedName>
</protein>
<feature type="chain" id="PRO_5004289251" evidence="1">
    <location>
        <begin position="27"/>
        <end position="364"/>
    </location>
</feature>
<dbReference type="InParanoid" id="Q7NPJ7"/>
<sequence>MRVRHRSQVLFITAASLLLLAQSLPAASGDVNSDGRVDDLDIRIVEQYLRGDLLLQNDQIKAADADGDGKVTRNDRDLLKRRLEGITVKSGPASQLELQSVSGGVVLDKATGKPLAGVEVSLPDEGITVRTDAQGRFKLARAPAGKILTAKASSYAPQSITLARGGSGGYRLLLEQLNPQLMVVDDNLYHLGNDDFDPNSAGALQFNLRSIGGRFEKTFELTSFPREDLTLRIGSLIGLDTPESVAAGQSGLTDRILPRGGLRIFLNGSAIERLVLNGDDLEVKLPRWLLQRGTNRLMLSVDPYDQNNISISKPVTGLYGTATRSSFDLDDIEFAHLVIVDPTGSLVDGKLEGELGKKPSPPGP</sequence>
<feature type="signal peptide" evidence="1">
    <location>
        <begin position="1"/>
        <end position="26"/>
    </location>
</feature>
<organism evidence="3 4">
    <name type="scientific">Gloeobacter violaceus (strain ATCC 29082 / PCC 7421)</name>
    <dbReference type="NCBI Taxonomy" id="251221"/>
    <lineage>
        <taxon>Bacteria</taxon>
        <taxon>Bacillati</taxon>
        <taxon>Cyanobacteriota</taxon>
        <taxon>Cyanophyceae</taxon>
        <taxon>Gloeobacterales</taxon>
        <taxon>Gloeobacteraceae</taxon>
        <taxon>Gloeobacter</taxon>
    </lineage>
</organism>